<dbReference type="EMBL" id="FOND01000024">
    <property type="protein sequence ID" value="SFF72438.1"/>
    <property type="molecule type" value="Genomic_DNA"/>
</dbReference>
<keyword evidence="1" id="KW-0472">Membrane</keyword>
<feature type="transmembrane region" description="Helical" evidence="1">
    <location>
        <begin position="150"/>
        <end position="171"/>
    </location>
</feature>
<keyword evidence="1" id="KW-0812">Transmembrane</keyword>
<feature type="transmembrane region" description="Helical" evidence="1">
    <location>
        <begin position="103"/>
        <end position="130"/>
    </location>
</feature>
<accession>A0A1I2L1J3</accession>
<reference evidence="3" key="1">
    <citation type="submission" date="2016-10" db="EMBL/GenBank/DDBJ databases">
        <authorList>
            <person name="Varghese N."/>
            <person name="Submissions S."/>
        </authorList>
    </citation>
    <scope>NUCLEOTIDE SEQUENCE [LARGE SCALE GENOMIC DNA]</scope>
    <source>
        <strain evidence="3">DSM 46838</strain>
    </source>
</reference>
<evidence type="ECO:0000313" key="2">
    <source>
        <dbReference type="EMBL" id="SFF72438.1"/>
    </source>
</evidence>
<keyword evidence="3" id="KW-1185">Reference proteome</keyword>
<keyword evidence="1" id="KW-1133">Transmembrane helix</keyword>
<sequence length="173" mass="16672">MNAAVVVLLGLTAAAGLLLTAWGERARPAWVAVVPGALLALAGALAWAGGDASAGLSEAAAVAGVLAAVGGGGPVATAVLQLADPAEAGVRGGPQDPEILRGGAWIGILERAAVAASLLAGSAEGLVVVLAVKGLGRYAELRSPAASERFILGTLASALWAAACVGVAVLVRT</sequence>
<evidence type="ECO:0000256" key="1">
    <source>
        <dbReference type="SAM" id="Phobius"/>
    </source>
</evidence>
<dbReference type="OrthoDB" id="3388334at2"/>
<dbReference type="Proteomes" id="UP000198589">
    <property type="component" value="Unassembled WGS sequence"/>
</dbReference>
<name>A0A1I2L1J3_9ACTN</name>
<dbReference type="STRING" id="1798228.SAMN05216574_12446"/>
<proteinExistence type="predicted"/>
<feature type="transmembrane region" description="Helical" evidence="1">
    <location>
        <begin position="60"/>
        <end position="83"/>
    </location>
</feature>
<dbReference type="RefSeq" id="WP_092203099.1">
    <property type="nucleotide sequence ID" value="NZ_FOND01000024.1"/>
</dbReference>
<evidence type="ECO:0000313" key="3">
    <source>
        <dbReference type="Proteomes" id="UP000198589"/>
    </source>
</evidence>
<organism evidence="2 3">
    <name type="scientific">Blastococcus tunisiensis</name>
    <dbReference type="NCBI Taxonomy" id="1798228"/>
    <lineage>
        <taxon>Bacteria</taxon>
        <taxon>Bacillati</taxon>
        <taxon>Actinomycetota</taxon>
        <taxon>Actinomycetes</taxon>
        <taxon>Geodermatophilales</taxon>
        <taxon>Geodermatophilaceae</taxon>
        <taxon>Blastococcus</taxon>
    </lineage>
</organism>
<feature type="transmembrane region" description="Helical" evidence="1">
    <location>
        <begin position="30"/>
        <end position="48"/>
    </location>
</feature>
<gene>
    <name evidence="2" type="ORF">SAMN05216574_12446</name>
</gene>
<protein>
    <submittedName>
        <fullName evidence="2">Uncharacterized protein</fullName>
    </submittedName>
</protein>
<dbReference type="AlphaFoldDB" id="A0A1I2L1J3"/>